<proteinExistence type="predicted"/>
<dbReference type="Proteomes" id="UP000284822">
    <property type="component" value="Unassembled WGS sequence"/>
</dbReference>
<sequence length="142" mass="16283">MWVNMKRIIIVTHKKLALGLQDSLNFFTNMNDQITAIPAYEHDDNQFPDEIIKKKIVEFKNNNDQIFILTDLLGGSVNQHILKFVDNNTFVITGVNLPLALSILLSPYEYLTLNQVQKVVSEAKEQIILMNTYNSPNSEDDE</sequence>
<accession>A0A347STQ4</accession>
<name>A0A347STQ4_9LACO</name>
<evidence type="ECO:0000313" key="2">
    <source>
        <dbReference type="Proteomes" id="UP000284822"/>
    </source>
</evidence>
<dbReference type="PANTHER" id="PTHR33799:SF1">
    <property type="entry name" value="PTS SYSTEM MANNOSE-SPECIFIC EIIAB COMPONENT-RELATED"/>
    <property type="match status" value="1"/>
</dbReference>
<dbReference type="InterPro" id="IPR004701">
    <property type="entry name" value="PTS_EIIA_man-typ"/>
</dbReference>
<dbReference type="GO" id="GO:0016020">
    <property type="term" value="C:membrane"/>
    <property type="evidence" value="ECO:0007669"/>
    <property type="project" value="InterPro"/>
</dbReference>
<dbReference type="KEGG" id="lbm:DS830_07905"/>
<comment type="caution">
    <text evidence="1">The sequence shown here is derived from an EMBL/GenBank/DDBJ whole genome shotgun (WGS) entry which is preliminary data.</text>
</comment>
<dbReference type="Gene3D" id="3.40.50.510">
    <property type="entry name" value="Phosphotransferase system, mannose-type IIA component"/>
    <property type="match status" value="1"/>
</dbReference>
<reference evidence="1 2" key="1">
    <citation type="submission" date="2018-07" db="EMBL/GenBank/DDBJ databases">
        <title>Genome sequences of six Lactobacillus spp. isolated from bumble bee guts.</title>
        <authorList>
            <person name="Motta E.V.S."/>
            <person name="Moran N.A."/>
        </authorList>
    </citation>
    <scope>NUCLEOTIDE SEQUENCE [LARGE SCALE GENOMIC DNA]</scope>
    <source>
        <strain evidence="1 2">LV-8.1</strain>
    </source>
</reference>
<dbReference type="EMBL" id="QOCS01000006">
    <property type="protein sequence ID" value="RHW48220.1"/>
    <property type="molecule type" value="Genomic_DNA"/>
</dbReference>
<dbReference type="SUPFAM" id="SSF53062">
    <property type="entry name" value="PTS system fructose IIA component-like"/>
    <property type="match status" value="1"/>
</dbReference>
<dbReference type="PANTHER" id="PTHR33799">
    <property type="entry name" value="PTS PERMEASE-RELATED-RELATED"/>
    <property type="match status" value="1"/>
</dbReference>
<dbReference type="InterPro" id="IPR051471">
    <property type="entry name" value="Bacterial_PTS_sugar_comp"/>
</dbReference>
<evidence type="ECO:0000313" key="1">
    <source>
        <dbReference type="EMBL" id="RHW48220.1"/>
    </source>
</evidence>
<protein>
    <submittedName>
        <fullName evidence="1">PTS N-acetylglucosamine transporter subunit IIBC</fullName>
    </submittedName>
</protein>
<gene>
    <name evidence="1" type="ORF">DS832_02590</name>
</gene>
<dbReference type="InterPro" id="IPR036662">
    <property type="entry name" value="PTS_EIIA_man-typ_sf"/>
</dbReference>
<organism evidence="1 2">
    <name type="scientific">Bombilactobacillus bombi</name>
    <dbReference type="NCBI Taxonomy" id="1303590"/>
    <lineage>
        <taxon>Bacteria</taxon>
        <taxon>Bacillati</taxon>
        <taxon>Bacillota</taxon>
        <taxon>Bacilli</taxon>
        <taxon>Lactobacillales</taxon>
        <taxon>Lactobacillaceae</taxon>
        <taxon>Bombilactobacillus</taxon>
    </lineage>
</organism>
<dbReference type="Pfam" id="PF03610">
    <property type="entry name" value="EIIA-man"/>
    <property type="match status" value="1"/>
</dbReference>
<dbReference type="AlphaFoldDB" id="A0A347STQ4"/>
<dbReference type="PROSITE" id="PS51096">
    <property type="entry name" value="PTS_EIIA_TYPE_4"/>
    <property type="match status" value="1"/>
</dbReference>
<dbReference type="GO" id="GO:0009401">
    <property type="term" value="P:phosphoenolpyruvate-dependent sugar phosphotransferase system"/>
    <property type="evidence" value="ECO:0007669"/>
    <property type="project" value="InterPro"/>
</dbReference>